<reference evidence="1" key="2">
    <citation type="journal article" date="2015" name="Data Brief">
        <title>Shoot transcriptome of the giant reed, Arundo donax.</title>
        <authorList>
            <person name="Barrero R.A."/>
            <person name="Guerrero F.D."/>
            <person name="Moolhuijzen P."/>
            <person name="Goolsby J.A."/>
            <person name="Tidwell J."/>
            <person name="Bellgard S.E."/>
            <person name="Bellgard M.I."/>
        </authorList>
    </citation>
    <scope>NUCLEOTIDE SEQUENCE</scope>
    <source>
        <tissue evidence="1">Shoot tissue taken approximately 20 cm above the soil surface</tissue>
    </source>
</reference>
<dbReference type="AlphaFoldDB" id="A0A0A9BBF1"/>
<protein>
    <submittedName>
        <fullName evidence="1">Uncharacterized protein</fullName>
    </submittedName>
</protein>
<proteinExistence type="predicted"/>
<reference evidence="1" key="1">
    <citation type="submission" date="2014-09" db="EMBL/GenBank/DDBJ databases">
        <authorList>
            <person name="Magalhaes I.L.F."/>
            <person name="Oliveira U."/>
            <person name="Santos F.R."/>
            <person name="Vidigal T.H.D.A."/>
            <person name="Brescovit A.D."/>
            <person name="Santos A.J."/>
        </authorList>
    </citation>
    <scope>NUCLEOTIDE SEQUENCE</scope>
    <source>
        <tissue evidence="1">Shoot tissue taken approximately 20 cm above the soil surface</tissue>
    </source>
</reference>
<accession>A0A0A9BBF1</accession>
<dbReference type="EMBL" id="GBRH01241303">
    <property type="protein sequence ID" value="JAD56592.1"/>
    <property type="molecule type" value="Transcribed_RNA"/>
</dbReference>
<organism evidence="1">
    <name type="scientific">Arundo donax</name>
    <name type="common">Giant reed</name>
    <name type="synonym">Donax arundinaceus</name>
    <dbReference type="NCBI Taxonomy" id="35708"/>
    <lineage>
        <taxon>Eukaryota</taxon>
        <taxon>Viridiplantae</taxon>
        <taxon>Streptophyta</taxon>
        <taxon>Embryophyta</taxon>
        <taxon>Tracheophyta</taxon>
        <taxon>Spermatophyta</taxon>
        <taxon>Magnoliopsida</taxon>
        <taxon>Liliopsida</taxon>
        <taxon>Poales</taxon>
        <taxon>Poaceae</taxon>
        <taxon>PACMAD clade</taxon>
        <taxon>Arundinoideae</taxon>
        <taxon>Arundineae</taxon>
        <taxon>Arundo</taxon>
    </lineage>
</organism>
<sequence length="46" mass="5273">MVFQVFLYPNSTVLTLNNHLGTSFKVLAVQELLLGLRLVMQWVILI</sequence>
<evidence type="ECO:0000313" key="1">
    <source>
        <dbReference type="EMBL" id="JAD56592.1"/>
    </source>
</evidence>
<name>A0A0A9BBF1_ARUDO</name>